<reference key="2">
    <citation type="submission" date="2011-06" db="EMBL/GenBank/DDBJ databases">
        <title>Complete resequencing and reannotation of the Lactobacillus plantarum WCFS1 genome.</title>
        <authorList>
            <person name="Siezen R.J."/>
            <person name="Francke C."/>
            <person name="Renckens B."/>
            <person name="Boekhorst J."/>
            <person name="Wels M."/>
            <person name="Kleerebezem M."/>
            <person name="van Hijum S.A.F.T."/>
        </authorList>
    </citation>
    <scope>NUCLEOTIDE SEQUENCE</scope>
    <source>
        <strain>WCFS1</strain>
    </source>
</reference>
<organism evidence="1 2">
    <name type="scientific">Lactiplantibacillus plantarum (strain ATCC BAA-793 / NCIMB 8826 / WCFS1)</name>
    <name type="common">Lactobacillus plantarum</name>
    <dbReference type="NCBI Taxonomy" id="220668"/>
    <lineage>
        <taxon>Bacteria</taxon>
        <taxon>Bacillati</taxon>
        <taxon>Bacillota</taxon>
        <taxon>Bacilli</taxon>
        <taxon>Lactobacillales</taxon>
        <taxon>Lactobacillaceae</taxon>
        <taxon>Lactiplantibacillus</taxon>
    </lineage>
</organism>
<reference evidence="1 2" key="1">
    <citation type="journal article" date="2003" name="Proc. Natl. Acad. Sci. U.S.A.">
        <title>Complete genome sequence of Lactobacillus plantarum WCFS1.</title>
        <authorList>
            <person name="Kleerebezem M."/>
            <person name="Boekhorst J."/>
            <person name="van Kranenburg R."/>
            <person name="Molenaar D."/>
            <person name="Kuipers O.P."/>
            <person name="Leer R."/>
            <person name="Tarchini R."/>
            <person name="Peters S.A."/>
            <person name="Sandbrink H.M."/>
            <person name="Fiers M.W."/>
            <person name="Stiekema W."/>
            <person name="Lankhorst R.M."/>
            <person name="Bron P.A."/>
            <person name="Hoffer S.M."/>
            <person name="Groot M.N."/>
            <person name="Kerkhoven R."/>
            <person name="de Vries M."/>
            <person name="Ursing B."/>
            <person name="de Vos W.M."/>
            <person name="Siezen R.J."/>
        </authorList>
    </citation>
    <scope>NUCLEOTIDE SEQUENCE [LARGE SCALE GENOMIC DNA]</scope>
    <source>
        <strain evidence="2">ATCC BAA-793 / NCIMB 8826 / WCFS1</strain>
    </source>
</reference>
<dbReference type="OrthoDB" id="2233792at2"/>
<sequence length="71" mass="8129">MNDLVTLTSQRLDAEAYTTAEIISQYAEIGLRTVNNRINQYKDDLMEFGMLRFSTINVQNYPADAHKSITN</sequence>
<gene>
    <name evidence="1" type="ordered locus">lp_3388</name>
</gene>
<protein>
    <submittedName>
        <fullName evidence="1">Prophage P3 protein 3, phage-like repressor,N-term domain</fullName>
    </submittedName>
</protein>
<dbReference type="PATRIC" id="fig|220668.9.peg.2824"/>
<reference evidence="1 2" key="3">
    <citation type="journal article" date="2012" name="J. Bacteriol.">
        <title>Complete resequencing and reannotation of the Lactobacillus plantarum WCFS1 genome.</title>
        <authorList>
            <person name="Siezen R.J."/>
            <person name="Francke C."/>
            <person name="Renckens B."/>
            <person name="Boekhorst J."/>
            <person name="Wels M."/>
            <person name="Kleerebezem M."/>
            <person name="van Hijum S.A.F.T."/>
        </authorList>
    </citation>
    <scope>NUCLEOTIDE SEQUENCE [LARGE SCALE GENOMIC DNA]</scope>
    <source>
        <strain evidence="2">ATCC BAA-793 / NCIMB 8826 / WCFS1</strain>
    </source>
</reference>
<proteinExistence type="predicted"/>
<dbReference type="Proteomes" id="UP000000432">
    <property type="component" value="Chromosome"/>
</dbReference>
<name>F9UU71_LACPL</name>
<dbReference type="AlphaFoldDB" id="F9UU71"/>
<dbReference type="RefSeq" id="WP_011102141.1">
    <property type="nucleotide sequence ID" value="NC_004567.2"/>
</dbReference>
<dbReference type="EMBL" id="AL935263">
    <property type="protein sequence ID" value="CCC80373.1"/>
    <property type="molecule type" value="Genomic_DNA"/>
</dbReference>
<dbReference type="HOGENOM" id="CLU_2734976_0_0_9"/>
<dbReference type="KEGG" id="lpl:lp_3388"/>
<dbReference type="EnsemblBacteria" id="CCC80373">
    <property type="protein sequence ID" value="CCC80373"/>
    <property type="gene ID" value="lp_3388"/>
</dbReference>
<dbReference type="STRING" id="220668.lp_3388"/>
<accession>F9UU71</accession>
<evidence type="ECO:0000313" key="2">
    <source>
        <dbReference type="Proteomes" id="UP000000432"/>
    </source>
</evidence>
<evidence type="ECO:0000313" key="1">
    <source>
        <dbReference type="EMBL" id="CCC80373.1"/>
    </source>
</evidence>
<keyword evidence="2" id="KW-1185">Reference proteome</keyword>